<dbReference type="Pfam" id="PF14024">
    <property type="entry name" value="DUF4240"/>
    <property type="match status" value="1"/>
</dbReference>
<name>A0A7G9GS46_9FIRM</name>
<feature type="domain" description="DUF4240" evidence="1">
    <location>
        <begin position="29"/>
        <end position="143"/>
    </location>
</feature>
<evidence type="ECO:0000313" key="3">
    <source>
        <dbReference type="Proteomes" id="UP000515856"/>
    </source>
</evidence>
<sequence length="292" mass="33742">MPEKERFYAMPGPNKPPLFIQFILHSKKMTPIDFFYFTDYLDWDKQGDDYAVLEPLIALLAKYGDDLIFAFDEMMAELLYRLDTRKIAQSVYKGENFSADEFLYARCVALINAKPYYNAVVAGRKKLKSDLGFEAILTVPELAWARCHKLHPYDYPHTTKYSYETMSNEEGWKEITIQDVDNYLQTLTKEPLDMQAIACTCGHEEFRIKLDQQTNTVQLICASCGKEININNQSTQPSKLKIKKCSNCKNDVFQVRKATYIMEDGQTKVYIGGLCKKCENIQLLIEYVLKKG</sequence>
<dbReference type="EMBL" id="CP060636">
    <property type="protein sequence ID" value="QNM13628.1"/>
    <property type="molecule type" value="Genomic_DNA"/>
</dbReference>
<keyword evidence="3" id="KW-1185">Reference proteome</keyword>
<evidence type="ECO:0000259" key="1">
    <source>
        <dbReference type="Pfam" id="PF14024"/>
    </source>
</evidence>
<gene>
    <name evidence="2" type="ORF">H9Q80_06700</name>
</gene>
<protein>
    <submittedName>
        <fullName evidence="2">DUF4240 domain-containing protein</fullName>
    </submittedName>
</protein>
<dbReference type="RefSeq" id="WP_117536323.1">
    <property type="nucleotide sequence ID" value="NZ_CP060636.1"/>
</dbReference>
<organism evidence="2 3">
    <name type="scientific">[Eubacterium] hominis</name>
    <dbReference type="NCBI Taxonomy" id="2764325"/>
    <lineage>
        <taxon>Bacteria</taxon>
        <taxon>Bacillati</taxon>
        <taxon>Bacillota</taxon>
        <taxon>Erysipelotrichia</taxon>
        <taxon>Erysipelotrichales</taxon>
        <taxon>Erysipelotrichaceae</taxon>
        <taxon>Amedibacillus</taxon>
    </lineage>
</organism>
<dbReference type="KEGG" id="ehn:H9Q80_06700"/>
<dbReference type="Proteomes" id="UP000515856">
    <property type="component" value="Chromosome"/>
</dbReference>
<evidence type="ECO:0000313" key="2">
    <source>
        <dbReference type="EMBL" id="QNM13628.1"/>
    </source>
</evidence>
<reference evidence="2 3" key="1">
    <citation type="submission" date="2020-08" db="EMBL/GenBank/DDBJ databases">
        <authorList>
            <person name="Liu C."/>
            <person name="Sun Q."/>
        </authorList>
    </citation>
    <scope>NUCLEOTIDE SEQUENCE [LARGE SCALE GENOMIC DNA]</scope>
    <source>
        <strain evidence="2 3">NSJ-61</strain>
    </source>
</reference>
<proteinExistence type="predicted"/>
<dbReference type="AlphaFoldDB" id="A0A7G9GS46"/>
<dbReference type="InterPro" id="IPR025334">
    <property type="entry name" value="DUF4240"/>
</dbReference>
<accession>A0A7G9GS46</accession>